<comment type="similarity">
    <text evidence="1">Belongs to the AccD/PCCB family.</text>
</comment>
<keyword evidence="3" id="KW-0067">ATP-binding</keyword>
<evidence type="ECO:0000256" key="3">
    <source>
        <dbReference type="ARBA" id="ARBA00022840"/>
    </source>
</evidence>
<dbReference type="PANTHER" id="PTHR22855">
    <property type="entry name" value="ACETYL, PROPIONYL, PYRUVATE, AND GLUTACONYL CARBOXYLASE-RELATED"/>
    <property type="match status" value="1"/>
</dbReference>
<dbReference type="Proteomes" id="UP000287651">
    <property type="component" value="Unassembled WGS sequence"/>
</dbReference>
<dbReference type="PANTHER" id="PTHR22855:SF13">
    <property type="entry name" value="METHYLCROTONOYL-COA CARBOXYLASE BETA CHAIN, MITOCHONDRIAL"/>
    <property type="match status" value="1"/>
</dbReference>
<organism evidence="5 6">
    <name type="scientific">Ensete ventricosum</name>
    <name type="common">Abyssinian banana</name>
    <name type="synonym">Musa ensete</name>
    <dbReference type="NCBI Taxonomy" id="4639"/>
    <lineage>
        <taxon>Eukaryota</taxon>
        <taxon>Viridiplantae</taxon>
        <taxon>Streptophyta</taxon>
        <taxon>Embryophyta</taxon>
        <taxon>Tracheophyta</taxon>
        <taxon>Spermatophyta</taxon>
        <taxon>Magnoliopsida</taxon>
        <taxon>Liliopsida</taxon>
        <taxon>Zingiberales</taxon>
        <taxon>Musaceae</taxon>
        <taxon>Ensete</taxon>
    </lineage>
</organism>
<proteinExistence type="inferred from homology"/>
<dbReference type="GO" id="GO:0006552">
    <property type="term" value="P:L-leucine catabolic process"/>
    <property type="evidence" value="ECO:0007669"/>
    <property type="project" value="TreeGrafter"/>
</dbReference>
<feature type="domain" description="Acetyl-coenzyme A carboxylase carboxyl transferase subunit beta" evidence="4">
    <location>
        <begin position="6"/>
        <end position="84"/>
    </location>
</feature>
<evidence type="ECO:0000259" key="4">
    <source>
        <dbReference type="Pfam" id="PF01039"/>
    </source>
</evidence>
<keyword evidence="2" id="KW-0547">Nucleotide-binding</keyword>
<dbReference type="GO" id="GO:1905202">
    <property type="term" value="C:methylcrotonoyl-CoA carboxylase complex"/>
    <property type="evidence" value="ECO:0007669"/>
    <property type="project" value="TreeGrafter"/>
</dbReference>
<name>A0A426ZLU8_ENSVE</name>
<reference evidence="5 6" key="1">
    <citation type="journal article" date="2014" name="Agronomy (Basel)">
        <title>A Draft Genome Sequence for Ensete ventricosum, the Drought-Tolerant Tree Against Hunger.</title>
        <authorList>
            <person name="Harrison J."/>
            <person name="Moore K.A."/>
            <person name="Paszkiewicz K."/>
            <person name="Jones T."/>
            <person name="Grant M."/>
            <person name="Ambacheew D."/>
            <person name="Muzemil S."/>
            <person name="Studholme D.J."/>
        </authorList>
    </citation>
    <scope>NUCLEOTIDE SEQUENCE [LARGE SCALE GENOMIC DNA]</scope>
</reference>
<evidence type="ECO:0000313" key="6">
    <source>
        <dbReference type="Proteomes" id="UP000287651"/>
    </source>
</evidence>
<dbReference type="GO" id="GO:0005524">
    <property type="term" value="F:ATP binding"/>
    <property type="evidence" value="ECO:0007669"/>
    <property type="project" value="UniProtKB-KW"/>
</dbReference>
<sequence length="259" mass="29433">MQCLIDEIHGLTIGRNIVKNLYMAGRGENSPSSNSYSYEDPLYDEKELTSIAPVDQKQPFDIRSIIARIVDGSEFDEFKKYYGTVRALRLLEDSSAFCVSLINAANARILLVAVSRLLWILAFILLCGFDWSFSSQAAGVLAQIERSNKKRQGIEFGEFELIQCYESSNHTPFSSNFSPTARSITLCFDQMQWSKEEEDKFKSRVVESYDREASPYFSTARLWDDGIIHPSDTRKVIGLCLSASIKPHPEDTKYGVFRM</sequence>
<protein>
    <recommendedName>
        <fullName evidence="4">Acetyl-coenzyme A carboxylase carboxyl transferase subunit beta domain-containing protein</fullName>
    </recommendedName>
</protein>
<dbReference type="Pfam" id="PF01039">
    <property type="entry name" value="Carboxyl_trans"/>
    <property type="match status" value="2"/>
</dbReference>
<feature type="domain" description="Acetyl-coenzyme A carboxylase carboxyl transferase subunit beta" evidence="4">
    <location>
        <begin position="196"/>
        <end position="246"/>
    </location>
</feature>
<dbReference type="EMBL" id="AMZH03005991">
    <property type="protein sequence ID" value="RRT64962.1"/>
    <property type="molecule type" value="Genomic_DNA"/>
</dbReference>
<dbReference type="GO" id="GO:0005739">
    <property type="term" value="C:mitochondrion"/>
    <property type="evidence" value="ECO:0007669"/>
    <property type="project" value="TreeGrafter"/>
</dbReference>
<dbReference type="GO" id="GO:0004485">
    <property type="term" value="F:methylcrotonoyl-CoA carboxylase activity"/>
    <property type="evidence" value="ECO:0007669"/>
    <property type="project" value="TreeGrafter"/>
</dbReference>
<evidence type="ECO:0000256" key="1">
    <source>
        <dbReference type="ARBA" id="ARBA00006102"/>
    </source>
</evidence>
<dbReference type="SUPFAM" id="SSF52096">
    <property type="entry name" value="ClpP/crotonase"/>
    <property type="match status" value="2"/>
</dbReference>
<dbReference type="InterPro" id="IPR029045">
    <property type="entry name" value="ClpP/crotonase-like_dom_sf"/>
</dbReference>
<dbReference type="InterPro" id="IPR045190">
    <property type="entry name" value="MCCB/AccD1-like"/>
</dbReference>
<evidence type="ECO:0000256" key="2">
    <source>
        <dbReference type="ARBA" id="ARBA00022741"/>
    </source>
</evidence>
<evidence type="ECO:0000313" key="5">
    <source>
        <dbReference type="EMBL" id="RRT64962.1"/>
    </source>
</evidence>
<dbReference type="AlphaFoldDB" id="A0A426ZLU8"/>
<dbReference type="InterPro" id="IPR034733">
    <property type="entry name" value="AcCoA_carboxyl_beta"/>
</dbReference>
<gene>
    <name evidence="5" type="ORF">B296_00023274</name>
</gene>
<dbReference type="Gene3D" id="3.90.226.10">
    <property type="entry name" value="2-enoyl-CoA Hydratase, Chain A, domain 1"/>
    <property type="match status" value="2"/>
</dbReference>
<accession>A0A426ZLU8</accession>
<comment type="caution">
    <text evidence="5">The sequence shown here is derived from an EMBL/GenBank/DDBJ whole genome shotgun (WGS) entry which is preliminary data.</text>
</comment>